<dbReference type="EMBL" id="JACEGD010000010">
    <property type="protein sequence ID" value="MBH5386945.1"/>
    <property type="molecule type" value="Genomic_DNA"/>
</dbReference>
<keyword evidence="4" id="KW-1185">Reference proteome</keyword>
<accession>A0ABS0P102</accession>
<evidence type="ECO:0000313" key="4">
    <source>
        <dbReference type="Proteomes" id="UP001194539"/>
    </source>
</evidence>
<protein>
    <submittedName>
        <fullName evidence="3">Cysteine hydrolase</fullName>
    </submittedName>
</protein>
<dbReference type="CDD" id="cd00431">
    <property type="entry name" value="cysteine_hydrolases"/>
    <property type="match status" value="1"/>
</dbReference>
<dbReference type="InterPro" id="IPR050272">
    <property type="entry name" value="Isochorismatase-like_hydrls"/>
</dbReference>
<proteinExistence type="predicted"/>
<evidence type="ECO:0000256" key="1">
    <source>
        <dbReference type="ARBA" id="ARBA00022801"/>
    </source>
</evidence>
<dbReference type="Proteomes" id="UP001194539">
    <property type="component" value="Unassembled WGS sequence"/>
</dbReference>
<dbReference type="PANTHER" id="PTHR43540">
    <property type="entry name" value="PEROXYUREIDOACRYLATE/UREIDOACRYLATE AMIDOHYDROLASE-RELATED"/>
    <property type="match status" value="1"/>
</dbReference>
<organism evidence="3 4">
    <name type="scientific">Bradyrhizobium diversitatis</name>
    <dbReference type="NCBI Taxonomy" id="2755406"/>
    <lineage>
        <taxon>Bacteria</taxon>
        <taxon>Pseudomonadati</taxon>
        <taxon>Pseudomonadota</taxon>
        <taxon>Alphaproteobacteria</taxon>
        <taxon>Hyphomicrobiales</taxon>
        <taxon>Nitrobacteraceae</taxon>
        <taxon>Bradyrhizobium</taxon>
    </lineage>
</organism>
<evidence type="ECO:0000259" key="2">
    <source>
        <dbReference type="Pfam" id="PF00857"/>
    </source>
</evidence>
<gene>
    <name evidence="3" type="ORF">H1B27_11730</name>
</gene>
<evidence type="ECO:0000313" key="3">
    <source>
        <dbReference type="EMBL" id="MBH5386945.1"/>
    </source>
</evidence>
<sequence length="202" mass="22579">MRDSTSDVADIRDAVHLCIDMQNIFAPSGLWATPWMERVLPTIASIVSRYQVRTIFTRFITPQDPEDRPGQWQSYFRRWHQATRRHLPSSALELVPALSRFVPPAAVIDKPAYSAFSNPGLASVLVEKNIGTVVISGAETDVCVLSTVLSAVDLGFRVVIVEDALCSSSDVGHDALMTMYRTRFHGQVDLLTAEELAEFWRE</sequence>
<dbReference type="InterPro" id="IPR036380">
    <property type="entry name" value="Isochorismatase-like_sf"/>
</dbReference>
<dbReference type="RefSeq" id="WP_197966161.1">
    <property type="nucleotide sequence ID" value="NZ_JACEGD010000010.1"/>
</dbReference>
<feature type="domain" description="Isochorismatase-like" evidence="2">
    <location>
        <begin position="15"/>
        <end position="184"/>
    </location>
</feature>
<dbReference type="SUPFAM" id="SSF52499">
    <property type="entry name" value="Isochorismatase-like hydrolases"/>
    <property type="match status" value="1"/>
</dbReference>
<dbReference type="Pfam" id="PF00857">
    <property type="entry name" value="Isochorismatase"/>
    <property type="match status" value="1"/>
</dbReference>
<dbReference type="Gene3D" id="3.40.50.850">
    <property type="entry name" value="Isochorismatase-like"/>
    <property type="match status" value="1"/>
</dbReference>
<keyword evidence="1 3" id="KW-0378">Hydrolase</keyword>
<comment type="caution">
    <text evidence="3">The sequence shown here is derived from an EMBL/GenBank/DDBJ whole genome shotgun (WGS) entry which is preliminary data.</text>
</comment>
<reference evidence="3 4" key="1">
    <citation type="submission" date="2020-07" db="EMBL/GenBank/DDBJ databases">
        <title>Bradyrhizobium diversity isolated from nodules of indigenous legumes of Western Australia.</title>
        <authorList>
            <person name="Klepa M.S."/>
        </authorList>
    </citation>
    <scope>NUCLEOTIDE SEQUENCE [LARGE SCALE GENOMIC DNA]</scope>
    <source>
        <strain evidence="3 4">CNPSo 4019</strain>
    </source>
</reference>
<name>A0ABS0P102_9BRAD</name>
<dbReference type="GO" id="GO:0016787">
    <property type="term" value="F:hydrolase activity"/>
    <property type="evidence" value="ECO:0007669"/>
    <property type="project" value="UniProtKB-KW"/>
</dbReference>
<dbReference type="InterPro" id="IPR000868">
    <property type="entry name" value="Isochorismatase-like_dom"/>
</dbReference>
<dbReference type="PANTHER" id="PTHR43540:SF6">
    <property type="entry name" value="ISOCHORISMATASE-LIKE DOMAIN-CONTAINING PROTEIN"/>
    <property type="match status" value="1"/>
</dbReference>